<evidence type="ECO:0000259" key="1">
    <source>
        <dbReference type="Pfam" id="PF20426"/>
    </source>
</evidence>
<dbReference type="PANTHER" id="PTHR13743">
    <property type="entry name" value="BEIGE/BEACH-RELATED"/>
    <property type="match status" value="1"/>
</dbReference>
<dbReference type="GO" id="GO:0016020">
    <property type="term" value="C:membrane"/>
    <property type="evidence" value="ECO:0007669"/>
    <property type="project" value="TreeGrafter"/>
</dbReference>
<accession>A0A816WRK1</accession>
<dbReference type="Pfam" id="PF20426">
    <property type="entry name" value="NBCH_WD40"/>
    <property type="match status" value="1"/>
</dbReference>
<dbReference type="GO" id="GO:0019901">
    <property type="term" value="F:protein kinase binding"/>
    <property type="evidence" value="ECO:0007669"/>
    <property type="project" value="TreeGrafter"/>
</dbReference>
<dbReference type="SUPFAM" id="SSF50978">
    <property type="entry name" value="WD40 repeat-like"/>
    <property type="match status" value="1"/>
</dbReference>
<proteinExistence type="predicted"/>
<dbReference type="EMBL" id="CAJNRF010012097">
    <property type="protein sequence ID" value="CAF2137601.1"/>
    <property type="molecule type" value="Genomic_DNA"/>
</dbReference>
<feature type="non-terminal residue" evidence="2">
    <location>
        <position position="308"/>
    </location>
</feature>
<dbReference type="SMART" id="SM00320">
    <property type="entry name" value="WD40"/>
    <property type="match status" value="4"/>
</dbReference>
<evidence type="ECO:0000313" key="5">
    <source>
        <dbReference type="Proteomes" id="UP000663866"/>
    </source>
</evidence>
<evidence type="ECO:0000313" key="3">
    <source>
        <dbReference type="EMBL" id="CAF4234414.1"/>
    </source>
</evidence>
<name>A0A816WRK1_9BILA</name>
<dbReference type="InterPro" id="IPR015943">
    <property type="entry name" value="WD40/YVTN_repeat-like_dom_sf"/>
</dbReference>
<dbReference type="InterPro" id="IPR050865">
    <property type="entry name" value="BEACH_Domain"/>
</dbReference>
<reference evidence="2" key="1">
    <citation type="submission" date="2021-02" db="EMBL/GenBank/DDBJ databases">
        <authorList>
            <person name="Nowell W R."/>
        </authorList>
    </citation>
    <scope>NUCLEOTIDE SEQUENCE</scope>
</reference>
<dbReference type="AlphaFoldDB" id="A0A816WRK1"/>
<dbReference type="GO" id="GO:0005829">
    <property type="term" value="C:cytosol"/>
    <property type="evidence" value="ECO:0007669"/>
    <property type="project" value="TreeGrafter"/>
</dbReference>
<dbReference type="Proteomes" id="UP000663866">
    <property type="component" value="Unassembled WGS sequence"/>
</dbReference>
<protein>
    <recommendedName>
        <fullName evidence="1">Neurobeachin beta-propeller domain-containing protein</fullName>
    </recommendedName>
</protein>
<dbReference type="PANTHER" id="PTHR13743:SF162">
    <property type="entry name" value="NEUROBEACHIN"/>
    <property type="match status" value="1"/>
</dbReference>
<evidence type="ECO:0000313" key="4">
    <source>
        <dbReference type="Proteomes" id="UP000663856"/>
    </source>
</evidence>
<dbReference type="InterPro" id="IPR001680">
    <property type="entry name" value="WD40_rpt"/>
</dbReference>
<sequence>FVCFLVLNTGLHRRHLGDNFDERISQRHQSFVVTADNRFIISTGYWDKSFRVQNTDMARTTQVLYGHFDIVTCACRSEITIAGNCFIATGSRDSTVCIWIWNGTKGAIVDKEYPNQEVNPSPAAILTGHDTEIVCVWISAELGIVLSGSEHGLVLQHTLQGEILRAFENPSDMATPRLLSPSNDGDIIVCYDRSKLSLYTLNGKLMRQAIFEEETIQSLVLSADGQYTVIGGDRGFVQIIRTHDLQPIYAYPQCDASIRSLAITHDQKYIIAGLSTGCLIVFNVNFNVLNQPRRDPTGTIANSTKPIQ</sequence>
<dbReference type="GO" id="GO:0008104">
    <property type="term" value="P:intracellular protein localization"/>
    <property type="evidence" value="ECO:0007669"/>
    <property type="project" value="TreeGrafter"/>
</dbReference>
<dbReference type="InterPro" id="IPR046851">
    <property type="entry name" value="NBCH_WD40"/>
</dbReference>
<dbReference type="Gene3D" id="2.130.10.10">
    <property type="entry name" value="YVTN repeat-like/Quinoprotein amine dehydrogenase"/>
    <property type="match status" value="2"/>
</dbReference>
<dbReference type="EMBL" id="CAJOBG010008079">
    <property type="protein sequence ID" value="CAF4234414.1"/>
    <property type="molecule type" value="Genomic_DNA"/>
</dbReference>
<dbReference type="InterPro" id="IPR036322">
    <property type="entry name" value="WD40_repeat_dom_sf"/>
</dbReference>
<comment type="caution">
    <text evidence="2">The sequence shown here is derived from an EMBL/GenBank/DDBJ whole genome shotgun (WGS) entry which is preliminary data.</text>
</comment>
<gene>
    <name evidence="3" type="ORF">OVN521_LOCUS28158</name>
    <name evidence="2" type="ORF">WKI299_LOCUS27670</name>
</gene>
<feature type="domain" description="Neurobeachin beta-propeller" evidence="1">
    <location>
        <begin position="12"/>
        <end position="289"/>
    </location>
</feature>
<dbReference type="Proteomes" id="UP000663856">
    <property type="component" value="Unassembled WGS sequence"/>
</dbReference>
<evidence type="ECO:0000313" key="2">
    <source>
        <dbReference type="EMBL" id="CAF2137601.1"/>
    </source>
</evidence>
<organism evidence="2 4">
    <name type="scientific">Rotaria magnacalcarata</name>
    <dbReference type="NCBI Taxonomy" id="392030"/>
    <lineage>
        <taxon>Eukaryota</taxon>
        <taxon>Metazoa</taxon>
        <taxon>Spiralia</taxon>
        <taxon>Gnathifera</taxon>
        <taxon>Rotifera</taxon>
        <taxon>Eurotatoria</taxon>
        <taxon>Bdelloidea</taxon>
        <taxon>Philodinida</taxon>
        <taxon>Philodinidae</taxon>
        <taxon>Rotaria</taxon>
    </lineage>
</organism>
<keyword evidence="5" id="KW-1185">Reference proteome</keyword>